<gene>
    <name evidence="2" type="ORF">M409DRAFT_24469</name>
</gene>
<dbReference type="EMBL" id="ML993601">
    <property type="protein sequence ID" value="KAF2165081.1"/>
    <property type="molecule type" value="Genomic_DNA"/>
</dbReference>
<evidence type="ECO:0000313" key="2">
    <source>
        <dbReference type="EMBL" id="KAF2165081.1"/>
    </source>
</evidence>
<evidence type="ECO:0000313" key="3">
    <source>
        <dbReference type="Proteomes" id="UP000799537"/>
    </source>
</evidence>
<accession>A0A6A6CDF8</accession>
<feature type="compositionally biased region" description="Basic and acidic residues" evidence="1">
    <location>
        <begin position="186"/>
        <end position="197"/>
    </location>
</feature>
<name>A0A6A6CDF8_ZASCE</name>
<keyword evidence="3" id="KW-1185">Reference proteome</keyword>
<evidence type="ECO:0000256" key="1">
    <source>
        <dbReference type="SAM" id="MobiDB-lite"/>
    </source>
</evidence>
<feature type="region of interest" description="Disordered" evidence="1">
    <location>
        <begin position="126"/>
        <end position="224"/>
    </location>
</feature>
<dbReference type="AlphaFoldDB" id="A0A6A6CDF8"/>
<organism evidence="2 3">
    <name type="scientific">Zasmidium cellare ATCC 36951</name>
    <dbReference type="NCBI Taxonomy" id="1080233"/>
    <lineage>
        <taxon>Eukaryota</taxon>
        <taxon>Fungi</taxon>
        <taxon>Dikarya</taxon>
        <taxon>Ascomycota</taxon>
        <taxon>Pezizomycotina</taxon>
        <taxon>Dothideomycetes</taxon>
        <taxon>Dothideomycetidae</taxon>
        <taxon>Mycosphaerellales</taxon>
        <taxon>Mycosphaerellaceae</taxon>
        <taxon>Zasmidium</taxon>
    </lineage>
</organism>
<dbReference type="Proteomes" id="UP000799537">
    <property type="component" value="Unassembled WGS sequence"/>
</dbReference>
<feature type="region of interest" description="Disordered" evidence="1">
    <location>
        <begin position="1"/>
        <end position="58"/>
    </location>
</feature>
<feature type="compositionally biased region" description="Low complexity" evidence="1">
    <location>
        <begin position="23"/>
        <end position="33"/>
    </location>
</feature>
<feature type="compositionally biased region" description="Polar residues" evidence="1">
    <location>
        <begin position="38"/>
        <end position="49"/>
    </location>
</feature>
<sequence length="224" mass="24364">MASPSGPSTPPPPPQEPEDDSDTSSLSDPPSELFSPSPLVTKQPRQVSPSPIPKGYRINSITGSLMVDPKSRDYVANFRAMYHPDVDFSSGRYIDEGAYAVSVRHVPPNVPKESRPLAAPLGLATKGDVDRYRGPNVTPKRAEDAVKEEQEPASVKLEVPTSAKRPYPFHEDESWAASLAKTPKRNGKEEADGVVDCKEEDEGDTTLTDPAMSATPPVKNFRIR</sequence>
<protein>
    <submittedName>
        <fullName evidence="2">Uncharacterized protein</fullName>
    </submittedName>
</protein>
<dbReference type="GeneID" id="54560527"/>
<reference evidence="2" key="1">
    <citation type="journal article" date="2020" name="Stud. Mycol.">
        <title>101 Dothideomycetes genomes: a test case for predicting lifestyles and emergence of pathogens.</title>
        <authorList>
            <person name="Haridas S."/>
            <person name="Albert R."/>
            <person name="Binder M."/>
            <person name="Bloem J."/>
            <person name="Labutti K."/>
            <person name="Salamov A."/>
            <person name="Andreopoulos B."/>
            <person name="Baker S."/>
            <person name="Barry K."/>
            <person name="Bills G."/>
            <person name="Bluhm B."/>
            <person name="Cannon C."/>
            <person name="Castanera R."/>
            <person name="Culley D."/>
            <person name="Daum C."/>
            <person name="Ezra D."/>
            <person name="Gonzalez J."/>
            <person name="Henrissat B."/>
            <person name="Kuo A."/>
            <person name="Liang C."/>
            <person name="Lipzen A."/>
            <person name="Lutzoni F."/>
            <person name="Magnuson J."/>
            <person name="Mondo S."/>
            <person name="Nolan M."/>
            <person name="Ohm R."/>
            <person name="Pangilinan J."/>
            <person name="Park H.-J."/>
            <person name="Ramirez L."/>
            <person name="Alfaro M."/>
            <person name="Sun H."/>
            <person name="Tritt A."/>
            <person name="Yoshinaga Y."/>
            <person name="Zwiers L.-H."/>
            <person name="Turgeon B."/>
            <person name="Goodwin S."/>
            <person name="Spatafora J."/>
            <person name="Crous P."/>
            <person name="Grigoriev I."/>
        </authorList>
    </citation>
    <scope>NUCLEOTIDE SEQUENCE</scope>
    <source>
        <strain evidence="2">ATCC 36951</strain>
    </source>
</reference>
<dbReference type="RefSeq" id="XP_033665970.1">
    <property type="nucleotide sequence ID" value="XM_033807255.1"/>
</dbReference>
<proteinExistence type="predicted"/>
<feature type="compositionally biased region" description="Basic and acidic residues" evidence="1">
    <location>
        <begin position="140"/>
        <end position="150"/>
    </location>
</feature>